<dbReference type="Gene3D" id="3.30.70.240">
    <property type="match status" value="1"/>
</dbReference>
<dbReference type="Pfam" id="PF00009">
    <property type="entry name" value="GTP_EFTU"/>
    <property type="match status" value="1"/>
</dbReference>
<keyword evidence="6 8" id="KW-0342">GTP-binding</keyword>
<dbReference type="InterPro" id="IPR014721">
    <property type="entry name" value="Ribsml_uS5_D2-typ_fold_subgr"/>
</dbReference>
<dbReference type="InterPro" id="IPR047872">
    <property type="entry name" value="EFG_IV"/>
</dbReference>
<dbReference type="Gene3D" id="2.40.30.10">
    <property type="entry name" value="Translation factors"/>
    <property type="match status" value="1"/>
</dbReference>
<dbReference type="CDD" id="cd03713">
    <property type="entry name" value="EFG_mtEFG_C"/>
    <property type="match status" value="1"/>
</dbReference>
<dbReference type="NCBIfam" id="NF009381">
    <property type="entry name" value="PRK12740.1-5"/>
    <property type="match status" value="1"/>
</dbReference>
<dbReference type="FunFam" id="3.40.50.300:FF:000029">
    <property type="entry name" value="Elongation factor G"/>
    <property type="match status" value="1"/>
</dbReference>
<dbReference type="InterPro" id="IPR000795">
    <property type="entry name" value="T_Tr_GTP-bd_dom"/>
</dbReference>
<feature type="domain" description="Tr-type G" evidence="9">
    <location>
        <begin position="8"/>
        <end position="290"/>
    </location>
</feature>
<sequence length="708" mass="78240">MARKTSIERYRNIGICAHVDAGKTTTTERVLFYTGLSHKIGETHDGTATTDWMAQEQERGITITSAAVTSFWRGMDAQFPEHRINIIDTPGHVDFTIEVERSLRVLDGAVVVLCGSSGVQPQTETVWRQANKYEVPRMVFVNKMDRTGADFLRVVGQIKTRLNAIPVPIHLNIGTEENFKGVVDLVKMKAINWNEDDQGMTFTYEEIPADLKDEAEELHAELVEAAAEANEDLMNKYLEEGELTEAEIKAGLRERTLNNEIVLCLCGSAFKNKGVQAVLDAVVEYLPSPTEVKAIRGILPDESEGVRKSSDDEPFAALAFKIATDPFVGTLTFLRVYSGVLSQGDTVYNPVKDKRERIGRMVQMHANDRQEIKEILAGDIAAAIGLKDVTTGDTLCDPNNVITLERMEFPEPVISVAVEPKTKADQEKMGIALGKLAAEDPSFRVKTDEETGQTIISGMGELHLDIIVDRMKREFKVECNVGKPQVAYRESIRQAVEVEGKFVRQSGGRGQFGHVWIKLEPMDFDPTDDEVPNYEFVNEIVGGVVPKEYIPAVDKGIQEQMQNGVLAGYPVLGIKATLYDGSYHDVDSSEMAFKIAGSMAFKKGALQASPALLEPMMKVEVVTPEDFMGDVVGDLNRRRGIIEGMEDGAGGLKEVRAQVPLSEMFGYATDLRSQTQGRASYAMEFLKYAEAPNNVAEQVIAARQTKND</sequence>
<proteinExistence type="inferred from homology"/>
<keyword evidence="3 8" id="KW-0547">Nucleotide-binding</keyword>
<dbReference type="SUPFAM" id="SSF50447">
    <property type="entry name" value="Translation proteins"/>
    <property type="match status" value="1"/>
</dbReference>
<dbReference type="InterPro" id="IPR004540">
    <property type="entry name" value="Transl_elong_EFG/EF2"/>
</dbReference>
<comment type="caution">
    <text evidence="10">The sequence shown here is derived from an EMBL/GenBank/DDBJ whole genome shotgun (WGS) entry which is preliminary data.</text>
</comment>
<dbReference type="InterPro" id="IPR000640">
    <property type="entry name" value="EFG_V-like"/>
</dbReference>
<dbReference type="EMBL" id="PIQE01000001">
    <property type="protein sequence ID" value="RUO74764.1"/>
    <property type="molecule type" value="Genomic_DNA"/>
</dbReference>
<gene>
    <name evidence="8 10" type="primary">fusA</name>
    <name evidence="10" type="ORF">CWI80_05350</name>
</gene>
<dbReference type="NCBIfam" id="TIGR00484">
    <property type="entry name" value="EF-G"/>
    <property type="match status" value="1"/>
</dbReference>
<feature type="binding site" evidence="8">
    <location>
        <begin position="142"/>
        <end position="145"/>
    </location>
    <ligand>
        <name>GTP</name>
        <dbReference type="ChEBI" id="CHEBI:37565"/>
    </ligand>
</feature>
<dbReference type="GO" id="GO:0032790">
    <property type="term" value="P:ribosome disassembly"/>
    <property type="evidence" value="ECO:0007669"/>
    <property type="project" value="TreeGrafter"/>
</dbReference>
<comment type="function">
    <text evidence="7 8">Catalyzes the GTP-dependent ribosomal translocation step during translation elongation. During this step, the ribosome changes from the pre-translocational (PRE) to the post-translocational (POST) state as the newly formed A-site-bound peptidyl-tRNA and P-site-bound deacylated tRNA move to the P and E sites, respectively. Catalyzes the coordinated movement of the two tRNA molecules, the mRNA and conformational changes in the ribosome.</text>
</comment>
<keyword evidence="11" id="KW-1185">Reference proteome</keyword>
<dbReference type="HAMAP" id="MF_00054_B">
    <property type="entry name" value="EF_G_EF_2_B"/>
    <property type="match status" value="1"/>
</dbReference>
<dbReference type="Pfam" id="PF00679">
    <property type="entry name" value="EFG_C"/>
    <property type="match status" value="1"/>
</dbReference>
<evidence type="ECO:0000256" key="5">
    <source>
        <dbReference type="ARBA" id="ARBA00022917"/>
    </source>
</evidence>
<dbReference type="CDD" id="cd01886">
    <property type="entry name" value="EF-G"/>
    <property type="match status" value="1"/>
</dbReference>
<dbReference type="InterPro" id="IPR035649">
    <property type="entry name" value="EFG_V"/>
</dbReference>
<dbReference type="GO" id="GO:0003746">
    <property type="term" value="F:translation elongation factor activity"/>
    <property type="evidence" value="ECO:0007669"/>
    <property type="project" value="UniProtKB-UniRule"/>
</dbReference>
<evidence type="ECO:0000313" key="11">
    <source>
        <dbReference type="Proteomes" id="UP000287022"/>
    </source>
</evidence>
<dbReference type="Pfam" id="PF14492">
    <property type="entry name" value="EFG_III"/>
    <property type="match status" value="1"/>
</dbReference>
<dbReference type="PROSITE" id="PS00301">
    <property type="entry name" value="G_TR_1"/>
    <property type="match status" value="1"/>
</dbReference>
<dbReference type="CDD" id="cd04088">
    <property type="entry name" value="EFG_mtEFG_II"/>
    <property type="match status" value="1"/>
</dbReference>
<dbReference type="FunFam" id="3.30.70.240:FF:000001">
    <property type="entry name" value="Elongation factor G"/>
    <property type="match status" value="1"/>
</dbReference>
<dbReference type="FunFam" id="3.30.230.10:FF:000003">
    <property type="entry name" value="Elongation factor G"/>
    <property type="match status" value="1"/>
</dbReference>
<evidence type="ECO:0000256" key="2">
    <source>
        <dbReference type="ARBA" id="ARBA00017872"/>
    </source>
</evidence>
<dbReference type="RefSeq" id="WP_026861105.1">
    <property type="nucleotide sequence ID" value="NZ_JAHVIQ010000001.1"/>
</dbReference>
<keyword evidence="8" id="KW-0963">Cytoplasm</keyword>
<evidence type="ECO:0000256" key="8">
    <source>
        <dbReference type="HAMAP-Rule" id="MF_00054"/>
    </source>
</evidence>
<dbReference type="Proteomes" id="UP000287022">
    <property type="component" value="Unassembled WGS sequence"/>
</dbReference>
<evidence type="ECO:0000256" key="6">
    <source>
        <dbReference type="ARBA" id="ARBA00023134"/>
    </source>
</evidence>
<evidence type="ECO:0000313" key="10">
    <source>
        <dbReference type="EMBL" id="RUO74764.1"/>
    </source>
</evidence>
<dbReference type="Gene3D" id="3.40.50.300">
    <property type="entry name" value="P-loop containing nucleotide triphosphate hydrolases"/>
    <property type="match status" value="1"/>
</dbReference>
<dbReference type="PANTHER" id="PTHR43261">
    <property type="entry name" value="TRANSLATION ELONGATION FACTOR G-RELATED"/>
    <property type="match status" value="1"/>
</dbReference>
<dbReference type="PROSITE" id="PS51722">
    <property type="entry name" value="G_TR_2"/>
    <property type="match status" value="1"/>
</dbReference>
<dbReference type="InterPro" id="IPR004161">
    <property type="entry name" value="EFTu-like_2"/>
</dbReference>
<dbReference type="PRINTS" id="PR00315">
    <property type="entry name" value="ELONGATNFCT"/>
</dbReference>
<keyword evidence="4 8" id="KW-0251">Elongation factor</keyword>
<evidence type="ECO:0000259" key="9">
    <source>
        <dbReference type="PROSITE" id="PS51722"/>
    </source>
</evidence>
<organism evidence="10 11">
    <name type="scientific">Pseudidiomarina sediminum</name>
    <dbReference type="NCBI Taxonomy" id="431675"/>
    <lineage>
        <taxon>Bacteria</taxon>
        <taxon>Pseudomonadati</taxon>
        <taxon>Pseudomonadota</taxon>
        <taxon>Gammaproteobacteria</taxon>
        <taxon>Alteromonadales</taxon>
        <taxon>Idiomarinaceae</taxon>
        <taxon>Pseudidiomarina</taxon>
    </lineage>
</organism>
<dbReference type="InterPro" id="IPR020568">
    <property type="entry name" value="Ribosomal_Su5_D2-typ_SF"/>
</dbReference>
<feature type="binding site" evidence="8">
    <location>
        <begin position="17"/>
        <end position="24"/>
    </location>
    <ligand>
        <name>GTP</name>
        <dbReference type="ChEBI" id="CHEBI:37565"/>
    </ligand>
</feature>
<dbReference type="GO" id="GO:0097216">
    <property type="term" value="F:guanosine tetraphosphate binding"/>
    <property type="evidence" value="ECO:0007669"/>
    <property type="project" value="UniProtKB-ARBA"/>
</dbReference>
<dbReference type="CDD" id="cd16262">
    <property type="entry name" value="EFG_III"/>
    <property type="match status" value="1"/>
</dbReference>
<dbReference type="SUPFAM" id="SSF54980">
    <property type="entry name" value="EF-G C-terminal domain-like"/>
    <property type="match status" value="2"/>
</dbReference>
<dbReference type="GO" id="GO:0005525">
    <property type="term" value="F:GTP binding"/>
    <property type="evidence" value="ECO:0007669"/>
    <property type="project" value="UniProtKB-UniRule"/>
</dbReference>
<dbReference type="GO" id="GO:0005737">
    <property type="term" value="C:cytoplasm"/>
    <property type="evidence" value="ECO:0007669"/>
    <property type="project" value="UniProtKB-SubCell"/>
</dbReference>
<dbReference type="STRING" id="1122124.GCA_000423165_02451"/>
<dbReference type="AlphaFoldDB" id="A0A432Z9X9"/>
<dbReference type="FunFam" id="3.30.70.870:FF:000001">
    <property type="entry name" value="Elongation factor G"/>
    <property type="match status" value="1"/>
</dbReference>
<reference evidence="11" key="1">
    <citation type="journal article" date="2018" name="Front. Microbiol.">
        <title>Genome-Based Analysis Reveals the Taxonomy and Diversity of the Family Idiomarinaceae.</title>
        <authorList>
            <person name="Liu Y."/>
            <person name="Lai Q."/>
            <person name="Shao Z."/>
        </authorList>
    </citation>
    <scope>NUCLEOTIDE SEQUENCE [LARGE SCALE GENOMIC DNA]</scope>
    <source>
        <strain evidence="11">c121</strain>
    </source>
</reference>
<dbReference type="InterPro" id="IPR035647">
    <property type="entry name" value="EFG_III/V"/>
</dbReference>
<comment type="similarity">
    <text evidence="1 8">Belongs to the TRAFAC class translation factor GTPase superfamily. Classic translation factor GTPase family. EF-G/EF-2 subfamily.</text>
</comment>
<evidence type="ECO:0000256" key="3">
    <source>
        <dbReference type="ARBA" id="ARBA00022741"/>
    </source>
</evidence>
<dbReference type="SMART" id="SM00889">
    <property type="entry name" value="EFG_IV"/>
    <property type="match status" value="1"/>
</dbReference>
<name>A0A432Z9X9_9GAMM</name>
<dbReference type="Gene3D" id="3.30.70.870">
    <property type="entry name" value="Elongation Factor G (Translational Gtpase), domain 3"/>
    <property type="match status" value="1"/>
</dbReference>
<feature type="binding site" evidence="8">
    <location>
        <begin position="88"/>
        <end position="92"/>
    </location>
    <ligand>
        <name>GTP</name>
        <dbReference type="ChEBI" id="CHEBI:37565"/>
    </ligand>
</feature>
<dbReference type="SUPFAM" id="SSF54211">
    <property type="entry name" value="Ribosomal protein S5 domain 2-like"/>
    <property type="match status" value="1"/>
</dbReference>
<dbReference type="Pfam" id="PF03144">
    <property type="entry name" value="GTP_EFTU_D2"/>
    <property type="match status" value="1"/>
</dbReference>
<dbReference type="Gene3D" id="3.30.230.10">
    <property type="match status" value="1"/>
</dbReference>
<evidence type="ECO:0000256" key="7">
    <source>
        <dbReference type="ARBA" id="ARBA00024731"/>
    </source>
</evidence>
<accession>A0A432Z9X9</accession>
<evidence type="ECO:0000256" key="1">
    <source>
        <dbReference type="ARBA" id="ARBA00005870"/>
    </source>
</evidence>
<dbReference type="InterPro" id="IPR005225">
    <property type="entry name" value="Small_GTP-bd"/>
</dbReference>
<comment type="subcellular location">
    <subcellularLocation>
        <location evidence="8">Cytoplasm</location>
    </subcellularLocation>
</comment>
<dbReference type="FunFam" id="2.40.30.10:FF:000006">
    <property type="entry name" value="Elongation factor G"/>
    <property type="match status" value="1"/>
</dbReference>
<dbReference type="InterPro" id="IPR005517">
    <property type="entry name" value="Transl_elong_EFG/EF2_IV"/>
</dbReference>
<dbReference type="NCBIfam" id="TIGR00231">
    <property type="entry name" value="small_GTP"/>
    <property type="match status" value="1"/>
</dbReference>
<keyword evidence="5 8" id="KW-0648">Protein biosynthesis</keyword>
<dbReference type="PANTHER" id="PTHR43261:SF1">
    <property type="entry name" value="RIBOSOME-RELEASING FACTOR 2, MITOCHONDRIAL"/>
    <property type="match status" value="1"/>
</dbReference>
<dbReference type="InterPro" id="IPR009022">
    <property type="entry name" value="EFG_III"/>
</dbReference>
<dbReference type="CDD" id="cd01434">
    <property type="entry name" value="EFG_mtEFG1_IV"/>
    <property type="match status" value="1"/>
</dbReference>
<dbReference type="SUPFAM" id="SSF52540">
    <property type="entry name" value="P-loop containing nucleoside triphosphate hydrolases"/>
    <property type="match status" value="1"/>
</dbReference>
<evidence type="ECO:0000256" key="4">
    <source>
        <dbReference type="ARBA" id="ARBA00022768"/>
    </source>
</evidence>
<dbReference type="SMART" id="SM00838">
    <property type="entry name" value="EFG_C"/>
    <property type="match status" value="1"/>
</dbReference>
<dbReference type="InterPro" id="IPR027417">
    <property type="entry name" value="P-loop_NTPase"/>
</dbReference>
<dbReference type="InterPro" id="IPR041095">
    <property type="entry name" value="EFG_II"/>
</dbReference>
<dbReference type="InterPro" id="IPR009000">
    <property type="entry name" value="Transl_B-barrel_sf"/>
</dbReference>
<protein>
    <recommendedName>
        <fullName evidence="2 8">Elongation factor G</fullName>
        <shortName evidence="8">EF-G</shortName>
    </recommendedName>
</protein>
<dbReference type="InterPro" id="IPR031157">
    <property type="entry name" value="G_TR_CS"/>
</dbReference>
<dbReference type="GO" id="GO:0003924">
    <property type="term" value="F:GTPase activity"/>
    <property type="evidence" value="ECO:0007669"/>
    <property type="project" value="InterPro"/>
</dbReference>
<dbReference type="Pfam" id="PF03764">
    <property type="entry name" value="EFG_IV"/>
    <property type="match status" value="1"/>
</dbReference>